<dbReference type="Gene3D" id="3.40.50.2000">
    <property type="entry name" value="Glycogen Phosphorylase B"/>
    <property type="match status" value="2"/>
</dbReference>
<proteinExistence type="predicted"/>
<dbReference type="STRING" id="545694.TREPR_3180"/>
<dbReference type="SUPFAM" id="SSF53756">
    <property type="entry name" value="UDP-Glycosyltransferase/glycogen phosphorylase"/>
    <property type="match status" value="1"/>
</dbReference>
<protein>
    <submittedName>
        <fullName evidence="1">Uncharacterized protein</fullName>
    </submittedName>
</protein>
<accession>F5YLQ0</accession>
<organism evidence="1 2">
    <name type="scientific">Treponema primitia (strain ATCC BAA-887 / DSM 12427 / ZAS-2)</name>
    <dbReference type="NCBI Taxonomy" id="545694"/>
    <lineage>
        <taxon>Bacteria</taxon>
        <taxon>Pseudomonadati</taxon>
        <taxon>Spirochaetota</taxon>
        <taxon>Spirochaetia</taxon>
        <taxon>Spirochaetales</taxon>
        <taxon>Treponemataceae</taxon>
        <taxon>Treponema</taxon>
    </lineage>
</organism>
<dbReference type="RefSeq" id="WP_015707084.1">
    <property type="nucleotide sequence ID" value="NC_015578.1"/>
</dbReference>
<reference evidence="1 2" key="2">
    <citation type="journal article" date="2011" name="ISME J.">
        <title>RNA-seq reveals cooperative metabolic interactions between two termite-gut spirochete species in co-culture.</title>
        <authorList>
            <person name="Rosenthal A.Z."/>
            <person name="Matson E.G."/>
            <person name="Eldar A."/>
            <person name="Leadbetter J.R."/>
        </authorList>
    </citation>
    <scope>NUCLEOTIDE SEQUENCE [LARGE SCALE GENOMIC DNA]</scope>
    <source>
        <strain evidence="2">ATCC BAA-887 / DSM 12427 / ZAS-2</strain>
    </source>
</reference>
<dbReference type="EMBL" id="CP001843">
    <property type="protein sequence ID" value="AEF83941.1"/>
    <property type="molecule type" value="Genomic_DNA"/>
</dbReference>
<keyword evidence="2" id="KW-1185">Reference proteome</keyword>
<dbReference type="KEGG" id="tpi:TREPR_3180"/>
<name>F5YLQ0_TREPZ</name>
<dbReference type="Proteomes" id="UP000009223">
    <property type="component" value="Chromosome"/>
</dbReference>
<evidence type="ECO:0000313" key="1">
    <source>
        <dbReference type="EMBL" id="AEF83941.1"/>
    </source>
</evidence>
<evidence type="ECO:0000313" key="2">
    <source>
        <dbReference type="Proteomes" id="UP000009223"/>
    </source>
</evidence>
<sequence>MRIALIHYHLRRGGVTSVILNQARALIEGGDDALIITGVLNPDAPDLNQVLVEELRYDREQPLPPPEGQEQWLKDRGVVLAAAITRAMQAHWGREADIIHVHNPLLRKNTALLPALALLQERYGGLLLQNHDLAEDFRPDVYVGKEEYPANCHYAVINSRDYSFLHRSGLKTEGLHLLPNEVHPIKATPGLERKRYLYPVRGIQRKNLGEALLLSLFIPKGKTVAITLPPTMEKDFQIYNAWVNFARELGLPVEFNAGQDSSLEDLYGSAEGVISCSVKEGFGFSFLEPWTAGRAVLGRRIDYVCKDFESSGVRFNSLYSALNIPMVYISPSILREKMEYAMSSVYKSFGIVPPRHTINMLGNDLLSRDLVDFSRLDEKTQEGIIRVLDANKSVFRDIADVNPFLGELESWRPDEDLIEANRLHILDSYGRQTILELLRETYRSVLDTQVTHKISKSILLELYLDPLRLSLVGVGHD</sequence>
<dbReference type="eggNOG" id="COG3233">
    <property type="taxonomic scope" value="Bacteria"/>
</dbReference>
<dbReference type="AlphaFoldDB" id="F5YLQ0"/>
<gene>
    <name evidence="1" type="ordered locus">TREPR_3180</name>
</gene>
<dbReference type="HOGENOM" id="CLU_586268_0_0_12"/>
<reference evidence="2" key="1">
    <citation type="submission" date="2009-12" db="EMBL/GenBank/DDBJ databases">
        <title>Complete sequence of Treponema primitia strain ZAS-2.</title>
        <authorList>
            <person name="Tetu S.G."/>
            <person name="Matson E."/>
            <person name="Ren Q."/>
            <person name="Seshadri R."/>
            <person name="Elbourne L."/>
            <person name="Hassan K.A."/>
            <person name="Durkin A."/>
            <person name="Radune D."/>
            <person name="Mohamoud Y."/>
            <person name="Shay R."/>
            <person name="Jin S."/>
            <person name="Zhang X."/>
            <person name="Lucey K."/>
            <person name="Ballor N.R."/>
            <person name="Ottesen E."/>
            <person name="Rosenthal R."/>
            <person name="Allen A."/>
            <person name="Leadbetter J.R."/>
            <person name="Paulsen I.T."/>
        </authorList>
    </citation>
    <scope>NUCLEOTIDE SEQUENCE [LARGE SCALE GENOMIC DNA]</scope>
    <source>
        <strain evidence="2">ATCC BAA-887 / DSM 12427 / ZAS-2</strain>
    </source>
</reference>